<organism evidence="6 7">
    <name type="scientific">Candidatus Acetatifactor stercoripullorum</name>
    <dbReference type="NCBI Taxonomy" id="2838414"/>
    <lineage>
        <taxon>Bacteria</taxon>
        <taxon>Bacillati</taxon>
        <taxon>Bacillota</taxon>
        <taxon>Clostridia</taxon>
        <taxon>Lachnospirales</taxon>
        <taxon>Lachnospiraceae</taxon>
        <taxon>Acetatifactor</taxon>
    </lineage>
</organism>
<protein>
    <recommendedName>
        <fullName evidence="1">Stage 0 sporulation protein A homolog</fullName>
    </recommendedName>
</protein>
<feature type="domain" description="Response regulatory" evidence="4">
    <location>
        <begin position="3"/>
        <end position="122"/>
    </location>
</feature>
<dbReference type="Gene3D" id="3.40.50.2300">
    <property type="match status" value="1"/>
</dbReference>
<evidence type="ECO:0000313" key="7">
    <source>
        <dbReference type="Proteomes" id="UP000824265"/>
    </source>
</evidence>
<dbReference type="Pfam" id="PF00072">
    <property type="entry name" value="Response_reg"/>
    <property type="match status" value="1"/>
</dbReference>
<keyword evidence="3" id="KW-0597">Phosphoprotein</keyword>
<evidence type="ECO:0000313" key="6">
    <source>
        <dbReference type="EMBL" id="HIW81650.1"/>
    </source>
</evidence>
<dbReference type="PROSITE" id="PS50930">
    <property type="entry name" value="HTH_LYTTR"/>
    <property type="match status" value="1"/>
</dbReference>
<accession>A0A9D1R698</accession>
<dbReference type="SUPFAM" id="SSF52172">
    <property type="entry name" value="CheY-like"/>
    <property type="match status" value="1"/>
</dbReference>
<name>A0A9D1R698_9FIRM</name>
<evidence type="ECO:0000259" key="4">
    <source>
        <dbReference type="PROSITE" id="PS50110"/>
    </source>
</evidence>
<proteinExistence type="predicted"/>
<dbReference type="Proteomes" id="UP000824265">
    <property type="component" value="Unassembled WGS sequence"/>
</dbReference>
<dbReference type="InterPro" id="IPR011006">
    <property type="entry name" value="CheY-like_superfamily"/>
</dbReference>
<dbReference type="Gene3D" id="2.40.50.1020">
    <property type="entry name" value="LytTr DNA-binding domain"/>
    <property type="match status" value="1"/>
</dbReference>
<keyword evidence="6" id="KW-0238">DNA-binding</keyword>
<dbReference type="AlphaFoldDB" id="A0A9D1R698"/>
<dbReference type="InterPro" id="IPR001789">
    <property type="entry name" value="Sig_transdc_resp-reg_receiver"/>
</dbReference>
<reference evidence="6" key="2">
    <citation type="submission" date="2021-04" db="EMBL/GenBank/DDBJ databases">
        <authorList>
            <person name="Gilroy R."/>
        </authorList>
    </citation>
    <scope>NUCLEOTIDE SEQUENCE</scope>
    <source>
        <strain evidence="6">CHK195-6426</strain>
    </source>
</reference>
<dbReference type="GO" id="GO:0000156">
    <property type="term" value="F:phosphorelay response regulator activity"/>
    <property type="evidence" value="ECO:0007669"/>
    <property type="project" value="InterPro"/>
</dbReference>
<dbReference type="SMART" id="SM00850">
    <property type="entry name" value="LytTR"/>
    <property type="match status" value="1"/>
</dbReference>
<dbReference type="SMART" id="SM00448">
    <property type="entry name" value="REC"/>
    <property type="match status" value="1"/>
</dbReference>
<evidence type="ECO:0000256" key="1">
    <source>
        <dbReference type="ARBA" id="ARBA00018672"/>
    </source>
</evidence>
<dbReference type="GO" id="GO:0003677">
    <property type="term" value="F:DNA binding"/>
    <property type="evidence" value="ECO:0007669"/>
    <property type="project" value="UniProtKB-KW"/>
</dbReference>
<evidence type="ECO:0000259" key="5">
    <source>
        <dbReference type="PROSITE" id="PS50930"/>
    </source>
</evidence>
<gene>
    <name evidence="6" type="ORF">H9742_09075</name>
</gene>
<reference evidence="6" key="1">
    <citation type="journal article" date="2021" name="PeerJ">
        <title>Extensive microbial diversity within the chicken gut microbiome revealed by metagenomics and culture.</title>
        <authorList>
            <person name="Gilroy R."/>
            <person name="Ravi A."/>
            <person name="Getino M."/>
            <person name="Pursley I."/>
            <person name="Horton D.L."/>
            <person name="Alikhan N.F."/>
            <person name="Baker D."/>
            <person name="Gharbi K."/>
            <person name="Hall N."/>
            <person name="Watson M."/>
            <person name="Adriaenssens E.M."/>
            <person name="Foster-Nyarko E."/>
            <person name="Jarju S."/>
            <person name="Secka A."/>
            <person name="Antonio M."/>
            <person name="Oren A."/>
            <person name="Chaudhuri R.R."/>
            <person name="La Ragione R."/>
            <person name="Hildebrand F."/>
            <person name="Pallen M.J."/>
        </authorList>
    </citation>
    <scope>NUCLEOTIDE SEQUENCE</scope>
    <source>
        <strain evidence="6">CHK195-6426</strain>
    </source>
</reference>
<dbReference type="EMBL" id="DXGH01000050">
    <property type="protein sequence ID" value="HIW81650.1"/>
    <property type="molecule type" value="Genomic_DNA"/>
</dbReference>
<comment type="function">
    <text evidence="2">May play the central regulatory role in sporulation. It may be an element of the effector pathway responsible for the activation of sporulation genes in response to nutritional stress. Spo0A may act in concert with spo0H (a sigma factor) to control the expression of some genes that are critical to the sporulation process.</text>
</comment>
<dbReference type="InterPro" id="IPR007492">
    <property type="entry name" value="LytTR_DNA-bd_dom"/>
</dbReference>
<dbReference type="PANTHER" id="PTHR37299">
    <property type="entry name" value="TRANSCRIPTIONAL REGULATOR-RELATED"/>
    <property type="match status" value="1"/>
</dbReference>
<feature type="domain" description="HTH LytTR-type" evidence="5">
    <location>
        <begin position="132"/>
        <end position="233"/>
    </location>
</feature>
<dbReference type="PANTHER" id="PTHR37299:SF1">
    <property type="entry name" value="STAGE 0 SPORULATION PROTEIN A HOMOLOG"/>
    <property type="match status" value="1"/>
</dbReference>
<evidence type="ECO:0000256" key="3">
    <source>
        <dbReference type="PROSITE-ProRule" id="PRU00169"/>
    </source>
</evidence>
<dbReference type="InterPro" id="IPR046947">
    <property type="entry name" value="LytR-like"/>
</dbReference>
<dbReference type="Pfam" id="PF04397">
    <property type="entry name" value="LytTR"/>
    <property type="match status" value="1"/>
</dbReference>
<evidence type="ECO:0000256" key="2">
    <source>
        <dbReference type="ARBA" id="ARBA00024867"/>
    </source>
</evidence>
<feature type="modified residue" description="4-aspartylphosphate" evidence="3">
    <location>
        <position position="59"/>
    </location>
</feature>
<comment type="caution">
    <text evidence="6">The sequence shown here is derived from an EMBL/GenBank/DDBJ whole genome shotgun (WGS) entry which is preliminary data.</text>
</comment>
<sequence>MLRIGVCDDEQDTLRNNCEIVQDFLRKRGINGDIAACSSGQELLWEAEQHGDFQIILLDIEMDGFNGVETAKKLRERDYYTVLIFISAHDQYCKALMNVKPFAFLDKPVDQKQLFQVLDRVMEQEIAQSENFCFTSGKVRYQVDIKSILYFESSLRKILLAGRGKSYWFYGRMDEVEARISASGHKFLRIHKSYLVNVRYIESYHYTSITMQNGKQLNISKARLDSIREYYRNQLL</sequence>
<dbReference type="PROSITE" id="PS50110">
    <property type="entry name" value="RESPONSE_REGULATORY"/>
    <property type="match status" value="1"/>
</dbReference>